<dbReference type="SUPFAM" id="SSF47384">
    <property type="entry name" value="Homodimeric domain of signal transducing histidine kinase"/>
    <property type="match status" value="1"/>
</dbReference>
<dbReference type="GO" id="GO:0005524">
    <property type="term" value="F:ATP binding"/>
    <property type="evidence" value="ECO:0007669"/>
    <property type="project" value="UniProtKB-KW"/>
</dbReference>
<comment type="catalytic activity">
    <reaction evidence="1">
        <text>ATP + protein L-histidine = ADP + protein N-phospho-L-histidine.</text>
        <dbReference type="EC" id="2.7.13.3"/>
    </reaction>
</comment>
<accession>A0A149VZW1</accession>
<dbReference type="PATRIC" id="fig|1789004.3.peg.784"/>
<dbReference type="PRINTS" id="PR00344">
    <property type="entry name" value="BCTRLSENSOR"/>
</dbReference>
<keyword evidence="4" id="KW-0597">Phosphoprotein</keyword>
<dbReference type="InterPro" id="IPR005467">
    <property type="entry name" value="His_kinase_dom"/>
</dbReference>
<dbReference type="GO" id="GO:0016020">
    <property type="term" value="C:membrane"/>
    <property type="evidence" value="ECO:0007669"/>
    <property type="project" value="UniProtKB-SubCell"/>
</dbReference>
<feature type="domain" description="HAMP" evidence="12">
    <location>
        <begin position="317"/>
        <end position="369"/>
    </location>
</feature>
<keyword evidence="14" id="KW-1185">Reference proteome</keyword>
<keyword evidence="10" id="KW-1133">Transmembrane helix</keyword>
<dbReference type="EMBL" id="LRRD01000011">
    <property type="protein sequence ID" value="KXW58747.1"/>
    <property type="molecule type" value="Genomic_DNA"/>
</dbReference>
<evidence type="ECO:0000256" key="5">
    <source>
        <dbReference type="ARBA" id="ARBA00022679"/>
    </source>
</evidence>
<sequence length="725" mass="80352">MDVHPLKRIPALLGMRSLWFLLPIFGGATTFLVILSVATANTTLFAADYPRLLMGGATVALLLMGLIAYQLAMLYRKWRQQVFGSKLTFKLVLLLVGMAVLPGTLVYGVSVRFLSSSIESWFDVNVDKALTAGLGLGRTAFDSLLDDLVHKATTMSSVLADATALDEFSLLQQLREQFGVQEATLLSKNGTVLAFSSARNDALIPEGLTLTGNISHQIRAQRPYRMVENLPGKGVFLRVLVPVNRISFTEDFRILQLLQPVSKELASNADQVEAAWRGYQELLLARHGLKNLYRLNLSLVLLLTLLTAIVLAFVVSERFGAPLNALAASTRAVGAGDFSIMTPVSSNDELGVLTASFNTMTHQLREASMARQRYQQGLTEAKIYQENILSNLSAGVLVLDPHLHLKSANFSAQQMLGLAGLEGITLKEWGYRMPLLLPIIDFLEKSFSDSSAQGWEGDAEYDGEQGHRKLHFKGSRLPEGLGADWVLVFDDITQMVQAQRYAAWGEVARRLAHEIKNPLTPIQLAAERLEHRLQDRLSEGDAELLKRSTRTIINQVDALKNMVNDFSEYAKASRLVEESLSLNELIREVLVLYENAGEHIIPQLDPDLPKIQGDTTRLRQVIHNLLQNALDEGRDQKDFRVRVITAQEEEWAKLSVSDNGQGFSEQMIARVFEPYITTKSKGTGLGLPIVKKIVEEHHGHIRAFNSVAGGATIEIRLPMRKGNRG</sequence>
<dbReference type="SUPFAM" id="SSF55874">
    <property type="entry name" value="ATPase domain of HSP90 chaperone/DNA topoisomerase II/histidine kinase"/>
    <property type="match status" value="1"/>
</dbReference>
<feature type="transmembrane region" description="Helical" evidence="10">
    <location>
        <begin position="87"/>
        <end position="109"/>
    </location>
</feature>
<dbReference type="InterPro" id="IPR003594">
    <property type="entry name" value="HATPase_dom"/>
</dbReference>
<dbReference type="SMART" id="SM00388">
    <property type="entry name" value="HisKA"/>
    <property type="match status" value="1"/>
</dbReference>
<dbReference type="SMART" id="SM00387">
    <property type="entry name" value="HATPase_c"/>
    <property type="match status" value="1"/>
</dbReference>
<dbReference type="InterPro" id="IPR003660">
    <property type="entry name" value="HAMP_dom"/>
</dbReference>
<dbReference type="PANTHER" id="PTHR42878:SF7">
    <property type="entry name" value="SENSOR HISTIDINE KINASE GLRK"/>
    <property type="match status" value="1"/>
</dbReference>
<evidence type="ECO:0000256" key="3">
    <source>
        <dbReference type="ARBA" id="ARBA00012438"/>
    </source>
</evidence>
<dbReference type="SUPFAM" id="SSF158472">
    <property type="entry name" value="HAMP domain-like"/>
    <property type="match status" value="1"/>
</dbReference>
<reference evidence="13 14" key="1">
    <citation type="submission" date="2016-01" db="EMBL/GenBank/DDBJ databases">
        <title>Genome sequence of the acidophilic iron oxidising Ferrovum strain Z-31.</title>
        <authorList>
            <person name="Poehlein A."/>
            <person name="Ullrich S.R."/>
            <person name="Schloemann M."/>
            <person name="Muehling M."/>
            <person name="Daniel R."/>
        </authorList>
    </citation>
    <scope>NUCLEOTIDE SEQUENCE [LARGE SCALE GENOMIC DNA]</scope>
    <source>
        <strain evidence="13 14">Z-31</strain>
    </source>
</reference>
<dbReference type="InterPro" id="IPR017232">
    <property type="entry name" value="NtrY"/>
</dbReference>
<evidence type="ECO:0000313" key="14">
    <source>
        <dbReference type="Proteomes" id="UP000075653"/>
    </source>
</evidence>
<dbReference type="CDD" id="cd06225">
    <property type="entry name" value="HAMP"/>
    <property type="match status" value="1"/>
</dbReference>
<proteinExistence type="predicted"/>
<dbReference type="PIRSF" id="PIRSF037532">
    <property type="entry name" value="STHK_NtrY"/>
    <property type="match status" value="1"/>
</dbReference>
<keyword evidence="8" id="KW-0067">ATP-binding</keyword>
<keyword evidence="10" id="KW-0812">Transmembrane</keyword>
<dbReference type="GO" id="GO:0007234">
    <property type="term" value="P:osmosensory signaling via phosphorelay pathway"/>
    <property type="evidence" value="ECO:0007669"/>
    <property type="project" value="TreeGrafter"/>
</dbReference>
<dbReference type="GO" id="GO:0030295">
    <property type="term" value="F:protein kinase activator activity"/>
    <property type="evidence" value="ECO:0007669"/>
    <property type="project" value="TreeGrafter"/>
</dbReference>
<protein>
    <recommendedName>
        <fullName evidence="3">histidine kinase</fullName>
        <ecNumber evidence="3">2.7.13.3</ecNumber>
    </recommendedName>
</protein>
<keyword evidence="7" id="KW-0418">Kinase</keyword>
<keyword evidence="9" id="KW-0902">Two-component regulatory system</keyword>
<dbReference type="InterPro" id="IPR004358">
    <property type="entry name" value="Sig_transdc_His_kin-like_C"/>
</dbReference>
<dbReference type="InterPro" id="IPR003661">
    <property type="entry name" value="HisK_dim/P_dom"/>
</dbReference>
<evidence type="ECO:0000256" key="2">
    <source>
        <dbReference type="ARBA" id="ARBA00004370"/>
    </source>
</evidence>
<evidence type="ECO:0000259" key="11">
    <source>
        <dbReference type="PROSITE" id="PS50109"/>
    </source>
</evidence>
<feature type="transmembrane region" description="Helical" evidence="10">
    <location>
        <begin position="52"/>
        <end position="75"/>
    </location>
</feature>
<dbReference type="GO" id="GO:0000155">
    <property type="term" value="F:phosphorelay sensor kinase activity"/>
    <property type="evidence" value="ECO:0007669"/>
    <property type="project" value="InterPro"/>
</dbReference>
<dbReference type="InterPro" id="IPR050351">
    <property type="entry name" value="BphY/WalK/GraS-like"/>
</dbReference>
<keyword evidence="6" id="KW-0547">Nucleotide-binding</keyword>
<dbReference type="EC" id="2.7.13.3" evidence="3"/>
<comment type="caution">
    <text evidence="13">The sequence shown here is derived from an EMBL/GenBank/DDBJ whole genome shotgun (WGS) entry which is preliminary data.</text>
</comment>
<keyword evidence="5 13" id="KW-0808">Transferase</keyword>
<dbReference type="Proteomes" id="UP000075653">
    <property type="component" value="Unassembled WGS sequence"/>
</dbReference>
<dbReference type="GO" id="GO:0000156">
    <property type="term" value="F:phosphorelay response regulator activity"/>
    <property type="evidence" value="ECO:0007669"/>
    <property type="project" value="TreeGrafter"/>
</dbReference>
<comment type="subcellular location">
    <subcellularLocation>
        <location evidence="2">Membrane</location>
    </subcellularLocation>
</comment>
<dbReference type="SMART" id="SM00304">
    <property type="entry name" value="HAMP"/>
    <property type="match status" value="1"/>
</dbReference>
<dbReference type="STRING" id="1789004.FEMY_07750"/>
<dbReference type="Pfam" id="PF02518">
    <property type="entry name" value="HATPase_c"/>
    <property type="match status" value="1"/>
</dbReference>
<dbReference type="CDD" id="cd00082">
    <property type="entry name" value="HisKA"/>
    <property type="match status" value="1"/>
</dbReference>
<evidence type="ECO:0000256" key="8">
    <source>
        <dbReference type="ARBA" id="ARBA00022840"/>
    </source>
</evidence>
<feature type="transmembrane region" description="Helical" evidence="10">
    <location>
        <begin position="295"/>
        <end position="315"/>
    </location>
</feature>
<dbReference type="Gene3D" id="6.10.340.10">
    <property type="match status" value="1"/>
</dbReference>
<dbReference type="InterPro" id="IPR036097">
    <property type="entry name" value="HisK_dim/P_sf"/>
</dbReference>
<evidence type="ECO:0000256" key="9">
    <source>
        <dbReference type="ARBA" id="ARBA00023012"/>
    </source>
</evidence>
<dbReference type="InterPro" id="IPR036890">
    <property type="entry name" value="HATPase_C_sf"/>
</dbReference>
<dbReference type="Gene3D" id="3.30.565.10">
    <property type="entry name" value="Histidine kinase-like ATPase, C-terminal domain"/>
    <property type="match status" value="1"/>
</dbReference>
<feature type="domain" description="Histidine kinase" evidence="11">
    <location>
        <begin position="510"/>
        <end position="721"/>
    </location>
</feature>
<dbReference type="PROSITE" id="PS50109">
    <property type="entry name" value="HIS_KIN"/>
    <property type="match status" value="1"/>
</dbReference>
<keyword evidence="10" id="KW-0472">Membrane</keyword>
<dbReference type="Pfam" id="PF00672">
    <property type="entry name" value="HAMP"/>
    <property type="match status" value="1"/>
</dbReference>
<evidence type="ECO:0000259" key="12">
    <source>
        <dbReference type="PROSITE" id="PS50885"/>
    </source>
</evidence>
<dbReference type="Gene3D" id="1.10.287.130">
    <property type="match status" value="1"/>
</dbReference>
<feature type="transmembrane region" description="Helical" evidence="10">
    <location>
        <begin position="20"/>
        <end position="40"/>
    </location>
</feature>
<evidence type="ECO:0000256" key="7">
    <source>
        <dbReference type="ARBA" id="ARBA00022777"/>
    </source>
</evidence>
<dbReference type="PANTHER" id="PTHR42878">
    <property type="entry name" value="TWO-COMPONENT HISTIDINE KINASE"/>
    <property type="match status" value="1"/>
</dbReference>
<gene>
    <name evidence="13" type="primary">kinB</name>
    <name evidence="13" type="ORF">FEMY_07750</name>
</gene>
<evidence type="ECO:0000256" key="6">
    <source>
        <dbReference type="ARBA" id="ARBA00022741"/>
    </source>
</evidence>
<dbReference type="PROSITE" id="PS50885">
    <property type="entry name" value="HAMP"/>
    <property type="match status" value="1"/>
</dbReference>
<dbReference type="Pfam" id="PF00512">
    <property type="entry name" value="HisKA"/>
    <property type="match status" value="1"/>
</dbReference>
<organism evidence="13 14">
    <name type="scientific">Ferrovum myxofaciens</name>
    <dbReference type="NCBI Taxonomy" id="416213"/>
    <lineage>
        <taxon>Bacteria</taxon>
        <taxon>Pseudomonadati</taxon>
        <taxon>Pseudomonadota</taxon>
        <taxon>Betaproteobacteria</taxon>
        <taxon>Ferrovales</taxon>
        <taxon>Ferrovaceae</taxon>
        <taxon>Ferrovum</taxon>
    </lineage>
</organism>
<evidence type="ECO:0000256" key="10">
    <source>
        <dbReference type="SAM" id="Phobius"/>
    </source>
</evidence>
<evidence type="ECO:0000313" key="13">
    <source>
        <dbReference type="EMBL" id="KXW58747.1"/>
    </source>
</evidence>
<name>A0A149VZW1_9PROT</name>
<evidence type="ECO:0000256" key="4">
    <source>
        <dbReference type="ARBA" id="ARBA00022553"/>
    </source>
</evidence>
<evidence type="ECO:0000256" key="1">
    <source>
        <dbReference type="ARBA" id="ARBA00000085"/>
    </source>
</evidence>
<dbReference type="AlphaFoldDB" id="A0A149VZW1"/>